<dbReference type="PROSITE" id="PS01124">
    <property type="entry name" value="HTH_ARAC_FAMILY_2"/>
    <property type="match status" value="1"/>
</dbReference>
<keyword evidence="1" id="KW-0805">Transcription regulation</keyword>
<dbReference type="PANTHER" id="PTHR43280:SF32">
    <property type="entry name" value="TRANSCRIPTIONAL REGULATORY PROTEIN"/>
    <property type="match status" value="1"/>
</dbReference>
<feature type="domain" description="HTH araC/xylS-type" evidence="4">
    <location>
        <begin position="181"/>
        <end position="290"/>
    </location>
</feature>
<keyword evidence="3" id="KW-0804">Transcription</keyword>
<dbReference type="GO" id="GO:0003700">
    <property type="term" value="F:DNA-binding transcription factor activity"/>
    <property type="evidence" value="ECO:0007669"/>
    <property type="project" value="InterPro"/>
</dbReference>
<dbReference type="Gene3D" id="1.10.10.60">
    <property type="entry name" value="Homeodomain-like"/>
    <property type="match status" value="1"/>
</dbReference>
<accession>A0A6I4NJI3</accession>
<keyword evidence="6" id="KW-1185">Reference proteome</keyword>
<evidence type="ECO:0000313" key="5">
    <source>
        <dbReference type="EMBL" id="MWB94143.1"/>
    </source>
</evidence>
<evidence type="ECO:0000256" key="1">
    <source>
        <dbReference type="ARBA" id="ARBA00023015"/>
    </source>
</evidence>
<dbReference type="GO" id="GO:0043565">
    <property type="term" value="F:sequence-specific DNA binding"/>
    <property type="evidence" value="ECO:0007669"/>
    <property type="project" value="InterPro"/>
</dbReference>
<reference evidence="5 6" key="1">
    <citation type="submission" date="2019-12" db="EMBL/GenBank/DDBJ databases">
        <authorList>
            <person name="Kim Y.S."/>
        </authorList>
    </citation>
    <scope>NUCLEOTIDE SEQUENCE [LARGE SCALE GENOMIC DNA]</scope>
    <source>
        <strain evidence="5 6">GA093</strain>
    </source>
</reference>
<dbReference type="SMART" id="SM00342">
    <property type="entry name" value="HTH_ARAC"/>
    <property type="match status" value="1"/>
</dbReference>
<sequence>MENQTVTGTIDFNTSELKLKGFKVYEINNDLSTIPTYNRRDFYKICMHTGQSFIHYADRGIEVDGTILFFGNPYIPYSWEKNSPEFSGFACVFTEEFLRVNDRSESLHECPLFKIGGTPVFYLSAEQKQFISGLFRKMIEEQETDYVFKDDLLRNYINLIIHESMKMQPSENFFKHKNASSRITSLFLDLLERQFPIEAKDNPLKLKTAQDYAQSLSVHVNHLNRSVKEVTGKSTTAHITDRIISEAKALLQHTDWSVADIGYSLGFEYPSYFNNYFKRLTGTIPKLLRT</sequence>
<evidence type="ECO:0000259" key="4">
    <source>
        <dbReference type="PROSITE" id="PS01124"/>
    </source>
</evidence>
<evidence type="ECO:0000256" key="3">
    <source>
        <dbReference type="ARBA" id="ARBA00023163"/>
    </source>
</evidence>
<dbReference type="InterPro" id="IPR018060">
    <property type="entry name" value="HTH_AraC"/>
</dbReference>
<dbReference type="AlphaFoldDB" id="A0A6I4NJI3"/>
<dbReference type="EMBL" id="WSTB01000003">
    <property type="protein sequence ID" value="MWB94143.1"/>
    <property type="molecule type" value="Genomic_DNA"/>
</dbReference>
<name>A0A6I4NJI3_9FLAO</name>
<evidence type="ECO:0000313" key="6">
    <source>
        <dbReference type="Proteomes" id="UP000471501"/>
    </source>
</evidence>
<gene>
    <name evidence="5" type="ORF">GON26_07190</name>
</gene>
<dbReference type="Proteomes" id="UP000471501">
    <property type="component" value="Unassembled WGS sequence"/>
</dbReference>
<keyword evidence="2" id="KW-0238">DNA-binding</keyword>
<proteinExistence type="predicted"/>
<comment type="caution">
    <text evidence="5">The sequence shown here is derived from an EMBL/GenBank/DDBJ whole genome shotgun (WGS) entry which is preliminary data.</text>
</comment>
<dbReference type="InterPro" id="IPR009057">
    <property type="entry name" value="Homeodomain-like_sf"/>
</dbReference>
<dbReference type="SUPFAM" id="SSF46689">
    <property type="entry name" value="Homeodomain-like"/>
    <property type="match status" value="1"/>
</dbReference>
<dbReference type="Pfam" id="PF12833">
    <property type="entry name" value="HTH_18"/>
    <property type="match status" value="1"/>
</dbReference>
<organism evidence="5 6">
    <name type="scientific">Flavobacterium hydrocarbonoxydans</name>
    <dbReference type="NCBI Taxonomy" id="2683249"/>
    <lineage>
        <taxon>Bacteria</taxon>
        <taxon>Pseudomonadati</taxon>
        <taxon>Bacteroidota</taxon>
        <taxon>Flavobacteriia</taxon>
        <taxon>Flavobacteriales</taxon>
        <taxon>Flavobacteriaceae</taxon>
        <taxon>Flavobacterium</taxon>
    </lineage>
</organism>
<protein>
    <submittedName>
        <fullName evidence="5">Helix-turn-helix domain-containing protein</fullName>
    </submittedName>
</protein>
<dbReference type="RefSeq" id="WP_160374060.1">
    <property type="nucleotide sequence ID" value="NZ_WSTB01000003.1"/>
</dbReference>
<evidence type="ECO:0000256" key="2">
    <source>
        <dbReference type="ARBA" id="ARBA00023125"/>
    </source>
</evidence>
<dbReference type="PANTHER" id="PTHR43280">
    <property type="entry name" value="ARAC-FAMILY TRANSCRIPTIONAL REGULATOR"/>
    <property type="match status" value="1"/>
</dbReference>